<evidence type="ECO:0008006" key="6">
    <source>
        <dbReference type="Google" id="ProtNLM"/>
    </source>
</evidence>
<name>A0ABQ0U5H3_9GAMM</name>
<evidence type="ECO:0000313" key="5">
    <source>
        <dbReference type="Proteomes" id="UP000321121"/>
    </source>
</evidence>
<proteinExistence type="inferred from homology"/>
<dbReference type="Proteomes" id="UP000321121">
    <property type="component" value="Unassembled WGS sequence"/>
</dbReference>
<evidence type="ECO:0000256" key="2">
    <source>
        <dbReference type="ARBA" id="ARBA00022481"/>
    </source>
</evidence>
<keyword evidence="3" id="KW-0812">Transmembrane</keyword>
<sequence length="121" mass="12572">MATQGMKRGIRSAQGGFTLIELLIVVAIIGVLSAIAIPQYQNYTQRAADSACKQQASAMLTPYLAGEITQTEFDSEINDTAACSGYGSTITHADDTITISANSTDGTGNDIVLNLGPKVGS</sequence>
<comment type="caution">
    <text evidence="4">The sequence shown here is derived from an EMBL/GenBank/DDBJ whole genome shotgun (WGS) entry which is preliminary data.</text>
</comment>
<keyword evidence="3" id="KW-1133">Transmembrane helix</keyword>
<evidence type="ECO:0000256" key="3">
    <source>
        <dbReference type="SAM" id="Phobius"/>
    </source>
</evidence>
<keyword evidence="5" id="KW-1185">Reference proteome</keyword>
<dbReference type="PANTHER" id="PTHR30093">
    <property type="entry name" value="GENERAL SECRETION PATHWAY PROTEIN G"/>
    <property type="match status" value="1"/>
</dbReference>
<dbReference type="PANTHER" id="PTHR30093:SF34">
    <property type="entry name" value="PREPILIN PEPTIDASE-DEPENDENT PROTEIN D"/>
    <property type="match status" value="1"/>
</dbReference>
<dbReference type="EMBL" id="BJUS01000026">
    <property type="protein sequence ID" value="GEK73652.1"/>
    <property type="molecule type" value="Genomic_DNA"/>
</dbReference>
<dbReference type="Gene3D" id="3.30.700.10">
    <property type="entry name" value="Glycoprotein, Type 4 Pilin"/>
    <property type="match status" value="1"/>
</dbReference>
<dbReference type="PROSITE" id="PS00409">
    <property type="entry name" value="PROKAR_NTER_METHYL"/>
    <property type="match status" value="1"/>
</dbReference>
<dbReference type="InterPro" id="IPR012902">
    <property type="entry name" value="N_methyl_site"/>
</dbReference>
<protein>
    <recommendedName>
        <fullName evidence="6">Prepilin-type N-terminal cleavage/methylation domain-containing protein</fullName>
    </recommendedName>
</protein>
<reference evidence="4 5" key="1">
    <citation type="submission" date="2019-07" db="EMBL/GenBank/DDBJ databases">
        <title>Whole genome shotgun sequence of Halomonas halophila NBRC 102604.</title>
        <authorList>
            <person name="Hosoyama A."/>
            <person name="Uohara A."/>
            <person name="Ohji S."/>
            <person name="Ichikawa N."/>
        </authorList>
    </citation>
    <scope>NUCLEOTIDE SEQUENCE [LARGE SCALE GENOMIC DNA]</scope>
    <source>
        <strain evidence="4 5">NBRC 102604</strain>
    </source>
</reference>
<evidence type="ECO:0000313" key="4">
    <source>
        <dbReference type="EMBL" id="GEK73652.1"/>
    </source>
</evidence>
<keyword evidence="3" id="KW-0472">Membrane</keyword>
<accession>A0ABQ0U5H3</accession>
<dbReference type="Pfam" id="PF07963">
    <property type="entry name" value="N_methyl"/>
    <property type="match status" value="1"/>
</dbReference>
<dbReference type="RefSeq" id="WP_307725208.1">
    <property type="nucleotide sequence ID" value="NZ_BJUS01000026.1"/>
</dbReference>
<dbReference type="SUPFAM" id="SSF54523">
    <property type="entry name" value="Pili subunits"/>
    <property type="match status" value="1"/>
</dbReference>
<dbReference type="NCBIfam" id="TIGR02532">
    <property type="entry name" value="IV_pilin_GFxxxE"/>
    <property type="match status" value="1"/>
</dbReference>
<gene>
    <name evidence="4" type="ORF">HHA04nite_21960</name>
</gene>
<evidence type="ECO:0000256" key="1">
    <source>
        <dbReference type="ARBA" id="ARBA00005233"/>
    </source>
</evidence>
<comment type="similarity">
    <text evidence="1">Belongs to the N-Me-Phe pilin family.</text>
</comment>
<feature type="transmembrane region" description="Helical" evidence="3">
    <location>
        <begin position="16"/>
        <end position="37"/>
    </location>
</feature>
<organism evidence="4 5">
    <name type="scientific">Halomonas halophila</name>
    <dbReference type="NCBI Taxonomy" id="29573"/>
    <lineage>
        <taxon>Bacteria</taxon>
        <taxon>Pseudomonadati</taxon>
        <taxon>Pseudomonadota</taxon>
        <taxon>Gammaproteobacteria</taxon>
        <taxon>Oceanospirillales</taxon>
        <taxon>Halomonadaceae</taxon>
        <taxon>Halomonas</taxon>
    </lineage>
</organism>
<dbReference type="InterPro" id="IPR045584">
    <property type="entry name" value="Pilin-like"/>
</dbReference>
<keyword evidence="2" id="KW-0488">Methylation</keyword>